<sequence length="389" mass="43854">MSKSESAFYKVQVGPGSLDNVGQGQGRGDIKDVRYPCDSALMETFVAWVMRGDCVKMENDRVPCFTVCPWHGLAVGGVVLFHVVEADELRAFKMEDIASVELDAGLSVVSVRLSDPRDVSYHCIGCKNFYRVLFADNVSGDTLIQRVRFTIFNSTKERILTNEPYKLSSKWQVDSCYSLCLKIAGMDTLPFSHNHPIHKDKSREALINVLPFMLSKSLYQARGAWDKIMSSNETQLCGLKAPGHRDIRVCRQPERFPSGSRQDTRPRISTLVRREDRGFASVAATHPGLYRSMSANNFSVVDHANRHVKVLVESPSERLGYIEGEITLTLIYESSILGIYQKVKREQEVEENKDAEGHAAVCVQQFSDQVLLRKWPLCFHTTDPMPLKD</sequence>
<evidence type="ECO:0000313" key="2">
    <source>
        <dbReference type="Proteomes" id="UP001476798"/>
    </source>
</evidence>
<reference evidence="1 2" key="1">
    <citation type="submission" date="2021-06" db="EMBL/GenBank/DDBJ databases">
        <authorList>
            <person name="Palmer J.M."/>
        </authorList>
    </citation>
    <scope>NUCLEOTIDE SEQUENCE [LARGE SCALE GENOMIC DNA]</scope>
    <source>
        <strain evidence="1 2">GA_2019</strain>
        <tissue evidence="1">Muscle</tissue>
    </source>
</reference>
<name>A0ABV0PZ79_9TELE</name>
<dbReference type="Proteomes" id="UP001476798">
    <property type="component" value="Unassembled WGS sequence"/>
</dbReference>
<gene>
    <name evidence="1" type="ORF">GOODEAATRI_018414</name>
</gene>
<comment type="caution">
    <text evidence="1">The sequence shown here is derived from an EMBL/GenBank/DDBJ whole genome shotgun (WGS) entry which is preliminary data.</text>
</comment>
<proteinExistence type="predicted"/>
<keyword evidence="2" id="KW-1185">Reference proteome</keyword>
<dbReference type="EMBL" id="JAHRIO010091525">
    <property type="protein sequence ID" value="MEQ2188774.1"/>
    <property type="molecule type" value="Genomic_DNA"/>
</dbReference>
<protein>
    <submittedName>
        <fullName evidence="1">Uncharacterized protein</fullName>
    </submittedName>
</protein>
<evidence type="ECO:0000313" key="1">
    <source>
        <dbReference type="EMBL" id="MEQ2188774.1"/>
    </source>
</evidence>
<organism evidence="1 2">
    <name type="scientific">Goodea atripinnis</name>
    <dbReference type="NCBI Taxonomy" id="208336"/>
    <lineage>
        <taxon>Eukaryota</taxon>
        <taxon>Metazoa</taxon>
        <taxon>Chordata</taxon>
        <taxon>Craniata</taxon>
        <taxon>Vertebrata</taxon>
        <taxon>Euteleostomi</taxon>
        <taxon>Actinopterygii</taxon>
        <taxon>Neopterygii</taxon>
        <taxon>Teleostei</taxon>
        <taxon>Neoteleostei</taxon>
        <taxon>Acanthomorphata</taxon>
        <taxon>Ovalentaria</taxon>
        <taxon>Atherinomorphae</taxon>
        <taxon>Cyprinodontiformes</taxon>
        <taxon>Goodeidae</taxon>
        <taxon>Goodea</taxon>
    </lineage>
</organism>
<accession>A0ABV0PZ79</accession>